<dbReference type="KEGG" id="grs:C7S20_03560"/>
<reference evidence="3" key="1">
    <citation type="submission" date="2018-03" db="EMBL/GenBank/DDBJ databases">
        <title>Gramella fulva sp. nov., isolated from a dry surface of tidal flat.</title>
        <authorList>
            <person name="Hwang S.H."/>
            <person name="Hwang W.M."/>
            <person name="Kang K."/>
            <person name="Ahn T.-Y."/>
        </authorList>
    </citation>
    <scope>NUCLEOTIDE SEQUENCE [LARGE SCALE GENOMIC DNA]</scope>
    <source>
        <strain evidence="3">SH35</strain>
    </source>
</reference>
<gene>
    <name evidence="2" type="ORF">C7S20_03560</name>
</gene>
<dbReference type="SUPFAM" id="SSF49503">
    <property type="entry name" value="Cupredoxins"/>
    <property type="match status" value="1"/>
</dbReference>
<proteinExistence type="predicted"/>
<protein>
    <submittedName>
        <fullName evidence="2">Uncharacterized protein</fullName>
    </submittedName>
</protein>
<evidence type="ECO:0000256" key="1">
    <source>
        <dbReference type="SAM" id="MobiDB-lite"/>
    </source>
</evidence>
<dbReference type="EMBL" id="CP028136">
    <property type="protein sequence ID" value="AVR44407.1"/>
    <property type="molecule type" value="Genomic_DNA"/>
</dbReference>
<keyword evidence="3" id="KW-1185">Reference proteome</keyword>
<sequence length="336" mass="37480">MPDSIKSGWVTFHFTNAGTKTHVARIARLKNDISRSEFDSIRAAGEFPEEAAHSGGPGLHSPGESSSYTTYLEPGNYEVACFLRTKDDKLHANLGMMRYFRVTEEVGNDSPPESDMQIDLDAYHLKTKGDLHKGRQTVRIDGKEGKFDVHLVKLEDESTMKAMLDYFEDLTDPTLANFLGGTEEGNISYFTVDLEPGNYMWGSDEYGKWGMYEGFEITQDDKFHITKNPSQEPVIQEVTFNLDSSGIKGPKKLSSGKTTFNIHLSDTTAHRIGLAKLKEGKTKEDVYNWIKTAVVEKKYSGPPPLETHHHLRVGKFPSAAGKQDQSITVGRLLPGN</sequence>
<accession>A0A2R3Z2A9</accession>
<evidence type="ECO:0000313" key="2">
    <source>
        <dbReference type="EMBL" id="AVR44407.1"/>
    </source>
</evidence>
<dbReference type="AlphaFoldDB" id="A0A2R3Z2A9"/>
<dbReference type="InterPro" id="IPR008972">
    <property type="entry name" value="Cupredoxin"/>
</dbReference>
<organism evidence="2 3">
    <name type="scientific">Christiangramia fulva</name>
    <dbReference type="NCBI Taxonomy" id="2126553"/>
    <lineage>
        <taxon>Bacteria</taxon>
        <taxon>Pseudomonadati</taxon>
        <taxon>Bacteroidota</taxon>
        <taxon>Flavobacteriia</taxon>
        <taxon>Flavobacteriales</taxon>
        <taxon>Flavobacteriaceae</taxon>
        <taxon>Christiangramia</taxon>
    </lineage>
</organism>
<dbReference type="Proteomes" id="UP000241507">
    <property type="component" value="Chromosome"/>
</dbReference>
<evidence type="ECO:0000313" key="3">
    <source>
        <dbReference type="Proteomes" id="UP000241507"/>
    </source>
</evidence>
<dbReference type="OrthoDB" id="1437689at2"/>
<name>A0A2R3Z2A9_9FLAO</name>
<dbReference type="RefSeq" id="WP_107011185.1">
    <property type="nucleotide sequence ID" value="NZ_CP028136.1"/>
</dbReference>
<feature type="region of interest" description="Disordered" evidence="1">
    <location>
        <begin position="48"/>
        <end position="67"/>
    </location>
</feature>